<accession>A0A4Q0YH65</accession>
<dbReference type="GO" id="GO:0008887">
    <property type="term" value="F:glycerate kinase activity"/>
    <property type="evidence" value="ECO:0007669"/>
    <property type="project" value="InterPro"/>
</dbReference>
<dbReference type="InterPro" id="IPR025286">
    <property type="entry name" value="MOFRL_assoc_dom"/>
</dbReference>
<dbReference type="GO" id="GO:0005737">
    <property type="term" value="C:cytoplasm"/>
    <property type="evidence" value="ECO:0007669"/>
    <property type="project" value="TreeGrafter"/>
</dbReference>
<dbReference type="EMBL" id="PDKJ01000002">
    <property type="protein sequence ID" value="RXJ69625.1"/>
    <property type="molecule type" value="Genomic_DNA"/>
</dbReference>
<dbReference type="AlphaFoldDB" id="A0A4Q0YH65"/>
<dbReference type="PANTHER" id="PTHR12227:SF0">
    <property type="entry name" value="GLYCERATE KINASE"/>
    <property type="match status" value="1"/>
</dbReference>
<dbReference type="Pfam" id="PF05161">
    <property type="entry name" value="MOFRL"/>
    <property type="match status" value="1"/>
</dbReference>
<dbReference type="InterPro" id="IPR039760">
    <property type="entry name" value="MOFRL_protein"/>
</dbReference>
<dbReference type="Gene3D" id="3.40.50.10180">
    <property type="entry name" value="Glycerate kinase, MOFRL-like N-terminal domain"/>
    <property type="match status" value="1"/>
</dbReference>
<reference evidence="3 4" key="1">
    <citation type="submission" date="2017-10" db="EMBL/GenBank/DDBJ databases">
        <title>Genomics of the genus Arcobacter.</title>
        <authorList>
            <person name="Perez-Cataluna A."/>
            <person name="Figueras M.J."/>
        </authorList>
    </citation>
    <scope>NUCLEOTIDE SEQUENCE [LARGE SCALE GENOMIC DNA]</scope>
    <source>
        <strain evidence="3 4">CECT 8993</strain>
    </source>
</reference>
<evidence type="ECO:0000313" key="3">
    <source>
        <dbReference type="EMBL" id="RXJ69625.1"/>
    </source>
</evidence>
<evidence type="ECO:0000259" key="2">
    <source>
        <dbReference type="Pfam" id="PF13660"/>
    </source>
</evidence>
<dbReference type="PANTHER" id="PTHR12227">
    <property type="entry name" value="GLYCERATE KINASE"/>
    <property type="match status" value="1"/>
</dbReference>
<dbReference type="Proteomes" id="UP000290172">
    <property type="component" value="Unassembled WGS sequence"/>
</dbReference>
<gene>
    <name evidence="3" type="ORF">CRV08_02665</name>
</gene>
<organism evidence="3 4">
    <name type="scientific">Halarcobacter ebronensis</name>
    <dbReference type="NCBI Taxonomy" id="1462615"/>
    <lineage>
        <taxon>Bacteria</taxon>
        <taxon>Pseudomonadati</taxon>
        <taxon>Campylobacterota</taxon>
        <taxon>Epsilonproteobacteria</taxon>
        <taxon>Campylobacterales</taxon>
        <taxon>Arcobacteraceae</taxon>
        <taxon>Halarcobacter</taxon>
    </lineage>
</organism>
<dbReference type="InterPro" id="IPR007835">
    <property type="entry name" value="MOFRL"/>
</dbReference>
<comment type="caution">
    <text evidence="3">The sequence shown here is derived from an EMBL/GenBank/DDBJ whole genome shotgun (WGS) entry which is preliminary data.</text>
</comment>
<feature type="domain" description="MOFRL" evidence="1">
    <location>
        <begin position="272"/>
        <end position="377"/>
    </location>
</feature>
<evidence type="ECO:0000313" key="4">
    <source>
        <dbReference type="Proteomes" id="UP000290172"/>
    </source>
</evidence>
<protein>
    <submittedName>
        <fullName evidence="3">Hydroxypyruvate reductase</fullName>
    </submittedName>
</protein>
<dbReference type="InterPro" id="IPR038614">
    <property type="entry name" value="GK_N_sf"/>
</dbReference>
<evidence type="ECO:0000259" key="1">
    <source>
        <dbReference type="Pfam" id="PF05161"/>
    </source>
</evidence>
<dbReference type="Pfam" id="PF13660">
    <property type="entry name" value="DUF4147"/>
    <property type="match status" value="1"/>
</dbReference>
<sequence>MSREILEKIFYKALKKVQADSIIKDNISLKGRSLKIVDKEIDLKKINSLYVFGVGKAAYAMAKECENILKNEIKGGVIVSTTTGELNYLKHFKSTHPEVTTKSLEAANLLFDEVAKMSENDYFIFLLSGGASAMIEKPIEDLSLEDFIKASSSLLTSGIDIKALNTIRKSISQIKGGKLANKIKAKGQVLVLSDVIGDDLNIIGSAPMNNGEFEHHLIGNNSIALNEAKSYCEQLVEKVEIVTTTLDSSSLEAAKFIAEIIKKYDKKYSSYALLFGGETTTTVKSKGGFGGRNQELALRLLLEGVLEKELSILCAGSDGIDGKSDATGAFIDFEIIKKIEEKKLDAKEFLEKSDSNTFFKSLGYDFVTGLTGTNVMDFVIVLKKGE</sequence>
<proteinExistence type="predicted"/>
<feature type="domain" description="MOFRL-associated" evidence="2">
    <location>
        <begin position="6"/>
        <end position="208"/>
    </location>
</feature>
<keyword evidence="3" id="KW-0670">Pyruvate</keyword>
<dbReference type="SUPFAM" id="SSF82544">
    <property type="entry name" value="GckA/TtuD-like"/>
    <property type="match status" value="1"/>
</dbReference>
<dbReference type="RefSeq" id="WP_128978802.1">
    <property type="nucleotide sequence ID" value="NZ_PDKJ01000002.1"/>
</dbReference>
<name>A0A4Q0YH65_9BACT</name>